<feature type="transmembrane region" description="Helical" evidence="1">
    <location>
        <begin position="222"/>
        <end position="243"/>
    </location>
</feature>
<organism evidence="2">
    <name type="scientific">Lygus hesperus</name>
    <name type="common">Western plant bug</name>
    <dbReference type="NCBI Taxonomy" id="30085"/>
    <lineage>
        <taxon>Eukaryota</taxon>
        <taxon>Metazoa</taxon>
        <taxon>Ecdysozoa</taxon>
        <taxon>Arthropoda</taxon>
        <taxon>Hexapoda</taxon>
        <taxon>Insecta</taxon>
        <taxon>Pterygota</taxon>
        <taxon>Neoptera</taxon>
        <taxon>Paraneoptera</taxon>
        <taxon>Hemiptera</taxon>
        <taxon>Heteroptera</taxon>
        <taxon>Panheteroptera</taxon>
        <taxon>Cimicomorpha</taxon>
        <taxon>Miridae</taxon>
        <taxon>Mirini</taxon>
        <taxon>Lygus</taxon>
    </lineage>
</organism>
<protein>
    <submittedName>
        <fullName evidence="2">Prostasin</fullName>
    </submittedName>
</protein>
<evidence type="ECO:0000313" key="2">
    <source>
        <dbReference type="EMBL" id="JAG04249.1"/>
    </source>
</evidence>
<name>A0A0A9W8Y7_LYGHE</name>
<accession>A0A0A9W8Y7</accession>
<dbReference type="EMBL" id="GBHO01039355">
    <property type="protein sequence ID" value="JAG04249.1"/>
    <property type="molecule type" value="Transcribed_RNA"/>
</dbReference>
<gene>
    <name evidence="2" type="primary">PRSS8</name>
    <name evidence="2" type="ORF">CM83_6209</name>
</gene>
<proteinExistence type="predicted"/>
<feature type="non-terminal residue" evidence="2">
    <location>
        <position position="1"/>
    </location>
</feature>
<keyword evidence="1" id="KW-0812">Transmembrane</keyword>
<reference evidence="2" key="2">
    <citation type="submission" date="2014-07" db="EMBL/GenBank/DDBJ databases">
        <authorList>
            <person name="Hull J."/>
        </authorList>
    </citation>
    <scope>NUCLEOTIDE SEQUENCE</scope>
</reference>
<reference evidence="2" key="1">
    <citation type="journal article" date="2014" name="PLoS ONE">
        <title>Transcriptome-Based Identification of ABC Transporters in the Western Tarnished Plant Bug Lygus hesperus.</title>
        <authorList>
            <person name="Hull J.J."/>
            <person name="Chaney K."/>
            <person name="Geib S.M."/>
            <person name="Fabrick J.A."/>
            <person name="Brent C.S."/>
            <person name="Walsh D."/>
            <person name="Lavine L.C."/>
        </authorList>
    </citation>
    <scope>NUCLEOTIDE SEQUENCE</scope>
</reference>
<keyword evidence="1" id="KW-1133">Transmembrane helix</keyword>
<keyword evidence="1" id="KW-0472">Membrane</keyword>
<sequence>IQIPKQPYELAEFIRKIKSLKKLKDNAVFQGCEMPYFKEIRNPWPNFEYRAEVAIFQINAHGCIQAFCNDYHDPKTCIAKLSAWMPDGFICFVTKWQKQWPNADLLTPEMGAPLVCNNTGVGLAAHHFSQRINQWDPSFTYPHVTLVNTFLRVWPWIMKMKHTYWNSSYNRIDTWDSPFLENHLWRRFSFTTEKWNKDVAMDPKRFHFFVPGKREPLSDGNVLHAISALVFAHSVYVSLVFIISKHF</sequence>
<dbReference type="AlphaFoldDB" id="A0A0A9W8Y7"/>
<evidence type="ECO:0000256" key="1">
    <source>
        <dbReference type="SAM" id="Phobius"/>
    </source>
</evidence>